<proteinExistence type="predicted"/>
<protein>
    <submittedName>
        <fullName evidence="2">YsnF/AvaK domain-containing protein</fullName>
    </submittedName>
</protein>
<dbReference type="PANTHER" id="PTHR38463:SF1">
    <property type="entry name" value="STRESS RESPONSE PROTEIN YSNF"/>
    <property type="match status" value="1"/>
</dbReference>
<gene>
    <name evidence="2" type="ORF">P6P90_12580</name>
</gene>
<dbReference type="InterPro" id="IPR052967">
    <property type="entry name" value="Stress_Response_Assoc"/>
</dbReference>
<dbReference type="PANTHER" id="PTHR38463">
    <property type="entry name" value="STRESS RESPONSE PROTEIN YSNF"/>
    <property type="match status" value="1"/>
</dbReference>
<name>A0ABT6H627_9BACI</name>
<feature type="domain" description="DUF2382" evidence="1">
    <location>
        <begin position="4"/>
        <end position="48"/>
    </location>
</feature>
<dbReference type="RefSeq" id="WP_278018447.1">
    <property type="nucleotide sequence ID" value="NZ_JARRRY010000013.1"/>
</dbReference>
<feature type="domain" description="DUF2382" evidence="1">
    <location>
        <begin position="50"/>
        <end position="98"/>
    </location>
</feature>
<evidence type="ECO:0000259" key="1">
    <source>
        <dbReference type="Pfam" id="PF09557"/>
    </source>
</evidence>
<dbReference type="Pfam" id="PF09557">
    <property type="entry name" value="DUF2382"/>
    <property type="match status" value="2"/>
</dbReference>
<sequence>MEKMQLRQEELDIVKQWVATGDVEVHKEVITENRTIVVPVTREELVIKNGDEVIRIPICEERVEVVKHPTVLEDVSIYRQQYETVHHVEETLRKEELHMETRGNAQVKQEI</sequence>
<accession>A0ABT6H627</accession>
<dbReference type="NCBIfam" id="TIGR02271">
    <property type="entry name" value="YsnF/AvaK domain"/>
    <property type="match status" value="1"/>
</dbReference>
<evidence type="ECO:0000313" key="2">
    <source>
        <dbReference type="EMBL" id="MDG5754799.1"/>
    </source>
</evidence>
<evidence type="ECO:0000313" key="3">
    <source>
        <dbReference type="Proteomes" id="UP001218246"/>
    </source>
</evidence>
<dbReference type="EMBL" id="JARULN010000013">
    <property type="protein sequence ID" value="MDG5754799.1"/>
    <property type="molecule type" value="Genomic_DNA"/>
</dbReference>
<organism evidence="2 3">
    <name type="scientific">Ectobacillus antri</name>
    <dbReference type="NCBI Taxonomy" id="2486280"/>
    <lineage>
        <taxon>Bacteria</taxon>
        <taxon>Bacillati</taxon>
        <taxon>Bacillota</taxon>
        <taxon>Bacilli</taxon>
        <taxon>Bacillales</taxon>
        <taxon>Bacillaceae</taxon>
        <taxon>Ectobacillus</taxon>
    </lineage>
</organism>
<dbReference type="InterPro" id="IPR019060">
    <property type="entry name" value="DUF2382"/>
</dbReference>
<comment type="caution">
    <text evidence="2">The sequence shown here is derived from an EMBL/GenBank/DDBJ whole genome shotgun (WGS) entry which is preliminary data.</text>
</comment>
<dbReference type="Proteomes" id="UP001218246">
    <property type="component" value="Unassembled WGS sequence"/>
</dbReference>
<reference evidence="2 3" key="1">
    <citation type="submission" date="2023-04" db="EMBL/GenBank/DDBJ databases">
        <title>Ectobacillus antri isolated from activated sludge.</title>
        <authorList>
            <person name="Yan P."/>
            <person name="Liu X."/>
        </authorList>
    </citation>
    <scope>NUCLEOTIDE SEQUENCE [LARGE SCALE GENOMIC DNA]</scope>
    <source>
        <strain evidence="2 3">C18H</strain>
    </source>
</reference>
<keyword evidence="3" id="KW-1185">Reference proteome</keyword>